<organism evidence="1 2">
    <name type="scientific">Vitis vinifera</name>
    <name type="common">Grape</name>
    <dbReference type="NCBI Taxonomy" id="29760"/>
    <lineage>
        <taxon>Eukaryota</taxon>
        <taxon>Viridiplantae</taxon>
        <taxon>Streptophyta</taxon>
        <taxon>Embryophyta</taxon>
        <taxon>Tracheophyta</taxon>
        <taxon>Spermatophyta</taxon>
        <taxon>Magnoliopsida</taxon>
        <taxon>eudicotyledons</taxon>
        <taxon>Gunneridae</taxon>
        <taxon>Pentapetalae</taxon>
        <taxon>rosids</taxon>
        <taxon>Vitales</taxon>
        <taxon>Vitaceae</taxon>
        <taxon>Viteae</taxon>
        <taxon>Vitis</taxon>
    </lineage>
</organism>
<reference evidence="1 2" key="1">
    <citation type="journal article" date="2018" name="PLoS Genet.">
        <title>Population sequencing reveals clonal diversity and ancestral inbreeding in the grapevine cultivar Chardonnay.</title>
        <authorList>
            <person name="Roach M.J."/>
            <person name="Johnson D.L."/>
            <person name="Bohlmann J."/>
            <person name="van Vuuren H.J."/>
            <person name="Jones S.J."/>
            <person name="Pretorius I.S."/>
            <person name="Schmidt S.A."/>
            <person name="Borneman A.R."/>
        </authorList>
    </citation>
    <scope>NUCLEOTIDE SEQUENCE [LARGE SCALE GENOMIC DNA]</scope>
    <source>
        <strain evidence="2">cv. Chardonnay</strain>
        <tissue evidence="1">Leaf</tissue>
    </source>
</reference>
<gene>
    <name evidence="1" type="ORF">CK203_061755</name>
</gene>
<protein>
    <submittedName>
        <fullName evidence="1">Uncharacterized protein</fullName>
    </submittedName>
</protein>
<accession>A0A438GSL0</accession>
<sequence length="89" mass="10199">MEVVISTEIGMPMLQTTQEPVGNQEIQVSMDWADELREAALIQMEAYHHQAMVYYNKWAKPQQLQVGDLVLRKMFENVVDHGPGKLQAN</sequence>
<evidence type="ECO:0000313" key="1">
    <source>
        <dbReference type="EMBL" id="RVW75206.1"/>
    </source>
</evidence>
<dbReference type="Proteomes" id="UP000288805">
    <property type="component" value="Unassembled WGS sequence"/>
</dbReference>
<evidence type="ECO:0000313" key="2">
    <source>
        <dbReference type="Proteomes" id="UP000288805"/>
    </source>
</evidence>
<dbReference type="EMBL" id="QGNW01000354">
    <property type="protein sequence ID" value="RVW75206.1"/>
    <property type="molecule type" value="Genomic_DNA"/>
</dbReference>
<dbReference type="AlphaFoldDB" id="A0A438GSL0"/>
<comment type="caution">
    <text evidence="1">The sequence shown here is derived from an EMBL/GenBank/DDBJ whole genome shotgun (WGS) entry which is preliminary data.</text>
</comment>
<name>A0A438GSL0_VITVI</name>
<proteinExistence type="predicted"/>